<organism evidence="3 4">
    <name type="scientific">Streptomyces nymphaeiformis</name>
    <dbReference type="NCBI Taxonomy" id="2663842"/>
    <lineage>
        <taxon>Bacteria</taxon>
        <taxon>Bacillati</taxon>
        <taxon>Actinomycetota</taxon>
        <taxon>Actinomycetes</taxon>
        <taxon>Kitasatosporales</taxon>
        <taxon>Streptomycetaceae</taxon>
        <taxon>Streptomyces</taxon>
    </lineage>
</organism>
<dbReference type="SUPFAM" id="SSF51905">
    <property type="entry name" value="FAD/NAD(P)-binding domain"/>
    <property type="match status" value="1"/>
</dbReference>
<gene>
    <name evidence="3" type="ORF">GGE06_007830</name>
</gene>
<proteinExistence type="inferred from homology"/>
<evidence type="ECO:0000256" key="1">
    <source>
        <dbReference type="ARBA" id="ARBA00010790"/>
    </source>
</evidence>
<evidence type="ECO:0000313" key="4">
    <source>
        <dbReference type="Proteomes" id="UP000582643"/>
    </source>
</evidence>
<dbReference type="PANTHER" id="PTHR11552:SF147">
    <property type="entry name" value="CHOLINE DEHYDROGENASE, MITOCHONDRIAL"/>
    <property type="match status" value="1"/>
</dbReference>
<dbReference type="AlphaFoldDB" id="A0A7W7U869"/>
<feature type="region of interest" description="Disordered" evidence="2">
    <location>
        <begin position="63"/>
        <end position="86"/>
    </location>
</feature>
<feature type="compositionally biased region" description="Polar residues" evidence="2">
    <location>
        <begin position="67"/>
        <end position="77"/>
    </location>
</feature>
<keyword evidence="4" id="KW-1185">Reference proteome</keyword>
<name>A0A7W7U869_9ACTN</name>
<dbReference type="InterPro" id="IPR036188">
    <property type="entry name" value="FAD/NAD-bd_sf"/>
</dbReference>
<dbReference type="InterPro" id="IPR012132">
    <property type="entry name" value="GMC_OxRdtase"/>
</dbReference>
<comment type="caution">
    <text evidence="3">The sequence shown here is derived from an EMBL/GenBank/DDBJ whole genome shotgun (WGS) entry which is preliminary data.</text>
</comment>
<dbReference type="Proteomes" id="UP000582643">
    <property type="component" value="Unassembled WGS sequence"/>
</dbReference>
<reference evidence="3 4" key="1">
    <citation type="submission" date="2020-08" db="EMBL/GenBank/DDBJ databases">
        <title>Genomic Encyclopedia of Type Strains, Phase III (KMG-III): the genomes of soil and plant-associated and newly described type strains.</title>
        <authorList>
            <person name="Whitman W."/>
        </authorList>
    </citation>
    <scope>NUCLEOTIDE SEQUENCE [LARGE SCALE GENOMIC DNA]</scope>
    <source>
        <strain evidence="3 4">SFB5A</strain>
    </source>
</reference>
<dbReference type="PANTHER" id="PTHR11552">
    <property type="entry name" value="GLUCOSE-METHANOL-CHOLINE GMC OXIDOREDUCTASE"/>
    <property type="match status" value="1"/>
</dbReference>
<dbReference type="Gene3D" id="3.50.50.60">
    <property type="entry name" value="FAD/NAD(P)-binding domain"/>
    <property type="match status" value="1"/>
</dbReference>
<dbReference type="GO" id="GO:0050660">
    <property type="term" value="F:flavin adenine dinucleotide binding"/>
    <property type="evidence" value="ECO:0007669"/>
    <property type="project" value="InterPro"/>
</dbReference>
<dbReference type="Pfam" id="PF05834">
    <property type="entry name" value="Lycopene_cycl"/>
    <property type="match status" value="1"/>
</dbReference>
<dbReference type="GO" id="GO:0016491">
    <property type="term" value="F:oxidoreductase activity"/>
    <property type="evidence" value="ECO:0007669"/>
    <property type="project" value="TreeGrafter"/>
</dbReference>
<comment type="similarity">
    <text evidence="1">Belongs to the GMC oxidoreductase family.</text>
</comment>
<evidence type="ECO:0000313" key="3">
    <source>
        <dbReference type="EMBL" id="MBB4986858.1"/>
    </source>
</evidence>
<dbReference type="EMBL" id="JACHJY010000015">
    <property type="protein sequence ID" value="MBB4986858.1"/>
    <property type="molecule type" value="Genomic_DNA"/>
</dbReference>
<accession>A0A7W7U869</accession>
<protein>
    <submittedName>
        <fullName evidence="3">Choline dehydrogenase-like flavoprotein</fullName>
    </submittedName>
</protein>
<sequence>MYDYVIVGAGSAGCVLASRLSEGPDVRVALIEAGGPDTRRHLFLLGGAGPLIAPPVRFVMPEPVRRQASQGVSSKGSPPTAPQSER</sequence>
<evidence type="ECO:0000256" key="2">
    <source>
        <dbReference type="SAM" id="MobiDB-lite"/>
    </source>
</evidence>